<feature type="compositionally biased region" description="Basic and acidic residues" evidence="1">
    <location>
        <begin position="83"/>
        <end position="93"/>
    </location>
</feature>
<feature type="region of interest" description="Disordered" evidence="1">
    <location>
        <begin position="83"/>
        <end position="128"/>
    </location>
</feature>
<sequence>MAQGLVLYHDGGSTSMSGDFQREIRFLGMTSLSAFVRQGGGNGVPARAIRALKEQLLWVRHLATVDELRLALAAFAALHNASRLREQHGHRTPDQSARSGWPLKPKPPRGSSWRHERRTAFKTVPRYT</sequence>
<reference evidence="2" key="1">
    <citation type="submission" date="2022-12" db="EMBL/GenBank/DDBJ databases">
        <title>Paracoccus sp. EF6 isolated from a lake water.</title>
        <authorList>
            <person name="Liu H."/>
        </authorList>
    </citation>
    <scope>NUCLEOTIDE SEQUENCE</scope>
    <source>
        <strain evidence="2">EF6</strain>
    </source>
</reference>
<dbReference type="Proteomes" id="UP001149822">
    <property type="component" value="Unassembled WGS sequence"/>
</dbReference>
<organism evidence="2 3">
    <name type="scientific">Paracoccus benzoatiresistens</name>
    <dbReference type="NCBI Taxonomy" id="2997341"/>
    <lineage>
        <taxon>Bacteria</taxon>
        <taxon>Pseudomonadati</taxon>
        <taxon>Pseudomonadota</taxon>
        <taxon>Alphaproteobacteria</taxon>
        <taxon>Rhodobacterales</taxon>
        <taxon>Paracoccaceae</taxon>
        <taxon>Paracoccus</taxon>
    </lineage>
</organism>
<proteinExistence type="predicted"/>
<keyword evidence="3" id="KW-1185">Reference proteome</keyword>
<name>A0ABT4JBE2_9RHOB</name>
<evidence type="ECO:0000256" key="1">
    <source>
        <dbReference type="SAM" id="MobiDB-lite"/>
    </source>
</evidence>
<dbReference type="EMBL" id="JAPTYD010000106">
    <property type="protein sequence ID" value="MCZ0964458.1"/>
    <property type="molecule type" value="Genomic_DNA"/>
</dbReference>
<evidence type="ECO:0000313" key="3">
    <source>
        <dbReference type="Proteomes" id="UP001149822"/>
    </source>
</evidence>
<dbReference type="SUPFAM" id="SSF53098">
    <property type="entry name" value="Ribonuclease H-like"/>
    <property type="match status" value="1"/>
</dbReference>
<comment type="caution">
    <text evidence="2">The sequence shown here is derived from an EMBL/GenBank/DDBJ whole genome shotgun (WGS) entry which is preliminary data.</text>
</comment>
<evidence type="ECO:0000313" key="2">
    <source>
        <dbReference type="EMBL" id="MCZ0964458.1"/>
    </source>
</evidence>
<dbReference type="InterPro" id="IPR012337">
    <property type="entry name" value="RNaseH-like_sf"/>
</dbReference>
<accession>A0ABT4JBE2</accession>
<dbReference type="RefSeq" id="WP_268944548.1">
    <property type="nucleotide sequence ID" value="NZ_JAPTYD010000106.1"/>
</dbReference>
<gene>
    <name evidence="2" type="ORF">OU682_23160</name>
</gene>
<protein>
    <submittedName>
        <fullName evidence="2">Uncharacterized protein</fullName>
    </submittedName>
</protein>